<sequence length="66" mass="7138">TESGVDTTFCVLMKPKAACALVWGRDPELKVFDYPSQDQVRIGMYCAYAATVIHPDAIVGICVSDA</sequence>
<organism evidence="1">
    <name type="scientific">marine sediment metagenome</name>
    <dbReference type="NCBI Taxonomy" id="412755"/>
    <lineage>
        <taxon>unclassified sequences</taxon>
        <taxon>metagenomes</taxon>
        <taxon>ecological metagenomes</taxon>
    </lineage>
</organism>
<evidence type="ECO:0000313" key="1">
    <source>
        <dbReference type="EMBL" id="GAF81020.1"/>
    </source>
</evidence>
<proteinExistence type="predicted"/>
<name>X0TXZ5_9ZZZZ</name>
<accession>X0TXZ5</accession>
<protein>
    <submittedName>
        <fullName evidence="1">Uncharacterized protein</fullName>
    </submittedName>
</protein>
<reference evidence="1" key="1">
    <citation type="journal article" date="2014" name="Front. Microbiol.">
        <title>High frequency of phylogenetically diverse reductive dehalogenase-homologous genes in deep subseafloor sedimentary metagenomes.</title>
        <authorList>
            <person name="Kawai M."/>
            <person name="Futagami T."/>
            <person name="Toyoda A."/>
            <person name="Takaki Y."/>
            <person name="Nishi S."/>
            <person name="Hori S."/>
            <person name="Arai W."/>
            <person name="Tsubouchi T."/>
            <person name="Morono Y."/>
            <person name="Uchiyama I."/>
            <person name="Ito T."/>
            <person name="Fujiyama A."/>
            <person name="Inagaki F."/>
            <person name="Takami H."/>
        </authorList>
    </citation>
    <scope>NUCLEOTIDE SEQUENCE</scope>
    <source>
        <strain evidence="1">Expedition CK06-06</strain>
    </source>
</reference>
<feature type="non-terminal residue" evidence="1">
    <location>
        <position position="1"/>
    </location>
</feature>
<comment type="caution">
    <text evidence="1">The sequence shown here is derived from an EMBL/GenBank/DDBJ whole genome shotgun (WGS) entry which is preliminary data.</text>
</comment>
<dbReference type="EMBL" id="BARS01007289">
    <property type="protein sequence ID" value="GAF81020.1"/>
    <property type="molecule type" value="Genomic_DNA"/>
</dbReference>
<dbReference type="AlphaFoldDB" id="X0TXZ5"/>
<gene>
    <name evidence="1" type="ORF">S01H1_14055</name>
</gene>